<evidence type="ECO:0000313" key="8">
    <source>
        <dbReference type="Proteomes" id="UP001228113"/>
    </source>
</evidence>
<keyword evidence="6" id="KW-0699">rRNA-binding</keyword>
<evidence type="ECO:0000256" key="4">
    <source>
        <dbReference type="ARBA" id="ARBA00035104"/>
    </source>
</evidence>
<dbReference type="InterPro" id="IPR014717">
    <property type="entry name" value="Transl_elong_EF1B/ribsomal_bS6"/>
</dbReference>
<evidence type="ECO:0000256" key="6">
    <source>
        <dbReference type="HAMAP-Rule" id="MF_00360"/>
    </source>
</evidence>
<dbReference type="InterPro" id="IPR000529">
    <property type="entry name" value="Ribosomal_bS6"/>
</dbReference>
<accession>A0AA48H9N1</accession>
<dbReference type="GO" id="GO:0070181">
    <property type="term" value="F:small ribosomal subunit rRNA binding"/>
    <property type="evidence" value="ECO:0007669"/>
    <property type="project" value="TreeGrafter"/>
</dbReference>
<dbReference type="InterPro" id="IPR020814">
    <property type="entry name" value="Ribosomal_S6_plastid/chlpt"/>
</dbReference>
<gene>
    <name evidence="6" type="primary">rpsF</name>
    <name evidence="7" type="ORF">METESE_34210</name>
</gene>
<dbReference type="Gene3D" id="3.30.70.60">
    <property type="match status" value="1"/>
</dbReference>
<evidence type="ECO:0000256" key="2">
    <source>
        <dbReference type="ARBA" id="ARBA00022980"/>
    </source>
</evidence>
<name>A0AA48H9N1_9BACT</name>
<comment type="function">
    <text evidence="4 6">Binds together with bS18 to 16S ribosomal RNA.</text>
</comment>
<dbReference type="KEGG" id="msea:METESE_34210"/>
<dbReference type="GO" id="GO:0003735">
    <property type="term" value="F:structural constituent of ribosome"/>
    <property type="evidence" value="ECO:0007669"/>
    <property type="project" value="InterPro"/>
</dbReference>
<dbReference type="CDD" id="cd00473">
    <property type="entry name" value="bS6"/>
    <property type="match status" value="1"/>
</dbReference>
<keyword evidence="6" id="KW-0694">RNA-binding</keyword>
<keyword evidence="3 6" id="KW-0687">Ribonucleoprotein</keyword>
<evidence type="ECO:0000256" key="1">
    <source>
        <dbReference type="ARBA" id="ARBA00009512"/>
    </source>
</evidence>
<dbReference type="SUPFAM" id="SSF54995">
    <property type="entry name" value="Ribosomal protein S6"/>
    <property type="match status" value="1"/>
</dbReference>
<evidence type="ECO:0000256" key="3">
    <source>
        <dbReference type="ARBA" id="ARBA00023274"/>
    </source>
</evidence>
<dbReference type="Pfam" id="PF01250">
    <property type="entry name" value="Ribosomal_S6"/>
    <property type="match status" value="1"/>
</dbReference>
<proteinExistence type="inferred from homology"/>
<dbReference type="InterPro" id="IPR035980">
    <property type="entry name" value="Ribosomal_bS6_sf"/>
</dbReference>
<evidence type="ECO:0000313" key="7">
    <source>
        <dbReference type="EMBL" id="BDU78463.1"/>
    </source>
</evidence>
<dbReference type="EMBL" id="AP027081">
    <property type="protein sequence ID" value="BDU78463.1"/>
    <property type="molecule type" value="Genomic_DNA"/>
</dbReference>
<dbReference type="GO" id="GO:0005840">
    <property type="term" value="C:ribosome"/>
    <property type="evidence" value="ECO:0007669"/>
    <property type="project" value="UniProtKB-KW"/>
</dbReference>
<dbReference type="GO" id="GO:1990904">
    <property type="term" value="C:ribonucleoprotein complex"/>
    <property type="evidence" value="ECO:0007669"/>
    <property type="project" value="UniProtKB-KW"/>
</dbReference>
<dbReference type="HAMAP" id="MF_00360">
    <property type="entry name" value="Ribosomal_bS6"/>
    <property type="match status" value="1"/>
</dbReference>
<dbReference type="AlphaFoldDB" id="A0AA48H9N1"/>
<dbReference type="GO" id="GO:0005737">
    <property type="term" value="C:cytoplasm"/>
    <property type="evidence" value="ECO:0007669"/>
    <property type="project" value="UniProtKB-ARBA"/>
</dbReference>
<dbReference type="GO" id="GO:0006412">
    <property type="term" value="P:translation"/>
    <property type="evidence" value="ECO:0007669"/>
    <property type="project" value="UniProtKB-UniRule"/>
</dbReference>
<dbReference type="PANTHER" id="PTHR21011">
    <property type="entry name" value="MITOCHONDRIAL 28S RIBOSOMAL PROTEIN S6"/>
    <property type="match status" value="1"/>
</dbReference>
<comment type="similarity">
    <text evidence="1 6">Belongs to the bacterial ribosomal protein bS6 family.</text>
</comment>
<keyword evidence="8" id="KW-1185">Reference proteome</keyword>
<keyword evidence="2 6" id="KW-0689">Ribosomal protein</keyword>
<dbReference type="Proteomes" id="UP001228113">
    <property type="component" value="Chromosome"/>
</dbReference>
<organism evidence="7 8">
    <name type="scientific">Mesoterricola sediminis</name>
    <dbReference type="NCBI Taxonomy" id="2927980"/>
    <lineage>
        <taxon>Bacteria</taxon>
        <taxon>Pseudomonadati</taxon>
        <taxon>Acidobacteriota</taxon>
        <taxon>Holophagae</taxon>
        <taxon>Holophagales</taxon>
        <taxon>Holophagaceae</taxon>
        <taxon>Mesoterricola</taxon>
    </lineage>
</organism>
<dbReference type="NCBIfam" id="TIGR00166">
    <property type="entry name" value="S6"/>
    <property type="match status" value="1"/>
</dbReference>
<protein>
    <recommendedName>
        <fullName evidence="5 6">Small ribosomal subunit protein bS6</fullName>
    </recommendedName>
</protein>
<dbReference type="PANTHER" id="PTHR21011:SF1">
    <property type="entry name" value="SMALL RIBOSOMAL SUBUNIT PROTEIN BS6M"/>
    <property type="match status" value="1"/>
</dbReference>
<evidence type="ECO:0000256" key="5">
    <source>
        <dbReference type="ARBA" id="ARBA00035294"/>
    </source>
</evidence>
<sequence>MRRYETIFIASPTLTDEQAEELVRHFEGIIAEQGGELLKTEKWGRKKLAYEVQKFSEGYYTLFDMNAGPTLIAELERRFRNHDSVIKYLSVRMDEQTKAAERQKVRYEREGRRKAQAGIKERTLEEVMG</sequence>
<reference evidence="7" key="1">
    <citation type="journal article" date="2023" name="Int. J. Syst. Evol. Microbiol.">
        <title>Mesoterricola silvestris gen. nov., sp. nov., Mesoterricola sediminis sp. nov., Geothrix oryzae sp. nov., Geothrix edaphica sp. nov., Geothrix rubra sp. nov., and Geothrix limicola sp. nov., six novel members of Acidobacteriota isolated from soils.</title>
        <authorList>
            <person name="Itoh H."/>
            <person name="Sugisawa Y."/>
            <person name="Mise K."/>
            <person name="Xu Z."/>
            <person name="Kuniyasu M."/>
            <person name="Ushijima N."/>
            <person name="Kawano K."/>
            <person name="Kobayashi E."/>
            <person name="Shiratori Y."/>
            <person name="Masuda Y."/>
            <person name="Senoo K."/>
        </authorList>
    </citation>
    <scope>NUCLEOTIDE SEQUENCE</scope>
    <source>
        <strain evidence="7">W786</strain>
    </source>
</reference>